<dbReference type="InterPro" id="IPR010237">
    <property type="entry name" value="Pyr-5-nucltdase"/>
</dbReference>
<protein>
    <submittedName>
        <fullName evidence="1">Pyrimidine 5'-nucleotidase</fullName>
    </submittedName>
</protein>
<dbReference type="SFLD" id="SFLDS00003">
    <property type="entry name" value="Haloacid_Dehalogenase"/>
    <property type="match status" value="1"/>
</dbReference>
<dbReference type="PANTHER" id="PTHR12725">
    <property type="entry name" value="HALOACID DEHALOGENASE-LIKE HYDROLASE"/>
    <property type="match status" value="1"/>
</dbReference>
<dbReference type="Pfam" id="PF00702">
    <property type="entry name" value="Hydrolase"/>
    <property type="match status" value="1"/>
</dbReference>
<dbReference type="Gene3D" id="3.40.50.1000">
    <property type="entry name" value="HAD superfamily/HAD-like"/>
    <property type="match status" value="1"/>
</dbReference>
<dbReference type="SFLD" id="SFLDG01132">
    <property type="entry name" value="C1.5.3:_5'-Nucleotidase_Like"/>
    <property type="match status" value="1"/>
</dbReference>
<dbReference type="NCBIfam" id="TIGR01993">
    <property type="entry name" value="Pyr-5-nucltdase"/>
    <property type="match status" value="1"/>
</dbReference>
<reference evidence="1 2" key="1">
    <citation type="submission" date="2019-12" db="EMBL/GenBank/DDBJ databases">
        <title>Novel species isolated from a subtropical stream in China.</title>
        <authorList>
            <person name="Lu H."/>
        </authorList>
    </citation>
    <scope>NUCLEOTIDE SEQUENCE [LARGE SCALE GENOMIC DNA]</scope>
    <source>
        <strain evidence="1 2">DS3</strain>
    </source>
</reference>
<dbReference type="EMBL" id="WWCJ01000002">
    <property type="protein sequence ID" value="MYN01235.1"/>
    <property type="molecule type" value="Genomic_DNA"/>
</dbReference>
<evidence type="ECO:0000313" key="2">
    <source>
        <dbReference type="Proteomes" id="UP000448575"/>
    </source>
</evidence>
<organism evidence="1 2">
    <name type="scientific">Pseudoduganella guangdongensis</name>
    <dbReference type="NCBI Taxonomy" id="2692179"/>
    <lineage>
        <taxon>Bacteria</taxon>
        <taxon>Pseudomonadati</taxon>
        <taxon>Pseudomonadota</taxon>
        <taxon>Betaproteobacteria</taxon>
        <taxon>Burkholderiales</taxon>
        <taxon>Oxalobacteraceae</taxon>
        <taxon>Telluria group</taxon>
        <taxon>Pseudoduganella</taxon>
    </lineage>
</organism>
<name>A0A6N9HEF3_9BURK</name>
<dbReference type="InterPro" id="IPR036412">
    <property type="entry name" value="HAD-like_sf"/>
</dbReference>
<dbReference type="Gene3D" id="1.10.150.450">
    <property type="match status" value="1"/>
</dbReference>
<accession>A0A6N9HEF3</accession>
<keyword evidence="2" id="KW-1185">Reference proteome</keyword>
<sequence length="521" mass="59044">MQCADSGKAVLFLFHHCHDAVGQHGIALVQQHALHEFAGKGLVAFHFARQRVEPGSIGRRPGIQQVARLHALFRVFQRVQAVFQEARLLLRRQAAEERGLAADRFQFHHALFLAVRQARQLQVDALLRAVAQAAVFADGQHHHHQPGFHRRDRLRRQPVFFQHAFQARTVFGADIAHGAAAARRIQAELAHDAHGAGRVGRGVDLQRHRRGALQGLRHARFKRIEVLLADVDGAEQPGRVARVFQLVQGAARRRRRFRRAGASAYSKQQAKHHYNHASHSSSSLNVNIKPLAPVWLFDLDNTLHNASHAIFPAMVEKMNAYMARVLANGEAPASPEQISAARELYWRRYGATLLGLVRHHGVDAAHFLRETHELPGLEAMIRHERGLGQLLRRLPGRKILLTNAPRDYARKVVGHMGIGRAFSDQITIESMVVHRQLRPKPSRLMLRRLMRRERLDPRRCILVEDTLDNLRSAHALGMCTVWVTQYLLKPGKRPAWLDVKVKSVKHLSKHKNYGKYTARTA</sequence>
<dbReference type="NCBIfam" id="TIGR01509">
    <property type="entry name" value="HAD-SF-IA-v3"/>
    <property type="match status" value="1"/>
</dbReference>
<proteinExistence type="predicted"/>
<dbReference type="SUPFAM" id="SSF56784">
    <property type="entry name" value="HAD-like"/>
    <property type="match status" value="1"/>
</dbReference>
<dbReference type="Proteomes" id="UP000448575">
    <property type="component" value="Unassembled WGS sequence"/>
</dbReference>
<comment type="caution">
    <text evidence="1">The sequence shown here is derived from an EMBL/GenBank/DDBJ whole genome shotgun (WGS) entry which is preliminary data.</text>
</comment>
<dbReference type="PANTHER" id="PTHR12725:SF117">
    <property type="entry name" value="HALOACID DEHALOGENASE-LIKE HYDROLASE"/>
    <property type="match status" value="1"/>
</dbReference>
<dbReference type="SFLD" id="SFLDG01129">
    <property type="entry name" value="C1.5:_HAD__Beta-PGM__Phosphata"/>
    <property type="match status" value="1"/>
</dbReference>
<gene>
    <name evidence="1" type="ORF">GTP41_03885</name>
</gene>
<evidence type="ECO:0000313" key="1">
    <source>
        <dbReference type="EMBL" id="MYN01235.1"/>
    </source>
</evidence>
<dbReference type="AlphaFoldDB" id="A0A6N9HEF3"/>
<dbReference type="InterPro" id="IPR006439">
    <property type="entry name" value="HAD-SF_hydro_IA"/>
</dbReference>
<dbReference type="InterPro" id="IPR023214">
    <property type="entry name" value="HAD_sf"/>
</dbReference>